<dbReference type="GO" id="GO:0004833">
    <property type="term" value="F:L-tryptophan 2,3-dioxygenase activity"/>
    <property type="evidence" value="ECO:0007669"/>
    <property type="project" value="InterPro"/>
</dbReference>
<dbReference type="RefSeq" id="WP_184867732.1">
    <property type="nucleotide sequence ID" value="NZ_JACHIR010000001.1"/>
</dbReference>
<sequence>MSTAELRTWLHESDPKKFPYAAVVRHYQRVGKHFVHPELLSVLADVRDRLPSMRGPWEHVQTLASFLDTALDKPDGRYDYPTYLALSLLQLPTVDDPVEQAPFARSRCDRLIAQLVADALGFEIAAVEGATALLPAMRPDPDLVVKRCKHGLRVIRPVLARMSLDGGLTATEPLELARQVCSVVRADMSFSEERALELSVLPVYTAHDEYMFLRVLQTFETVFALLAVLLRGVTAALAQGEADRAVHFLATAENALRESAPLFSMLATMQIESFRTFRQFTEGASAIQSRNYKLVESLCRQPDAERVDSPAFHSAPDVRDRVLAGQHTLDDAYRELRESGAVSEHDRERIAEGMKGFARALLRWRNTHYRLAVRMLGEATGTGYTEGTPYLKAVRTIPVFHAVDVAGEETDETARTR</sequence>
<dbReference type="GO" id="GO:0046872">
    <property type="term" value="F:metal ion binding"/>
    <property type="evidence" value="ECO:0007669"/>
    <property type="project" value="InterPro"/>
</dbReference>
<dbReference type="PANTHER" id="PTHR10138">
    <property type="entry name" value="TRYPTOPHAN 2,3-DIOXYGENASE"/>
    <property type="match status" value="1"/>
</dbReference>
<proteinExistence type="predicted"/>
<dbReference type="Gene3D" id="1.20.58.480">
    <property type="match status" value="1"/>
</dbReference>
<dbReference type="SUPFAM" id="SSF140959">
    <property type="entry name" value="Indolic compounds 2,3-dioxygenase-like"/>
    <property type="match status" value="1"/>
</dbReference>
<evidence type="ECO:0000313" key="1">
    <source>
        <dbReference type="EMBL" id="MBB5896020.1"/>
    </source>
</evidence>
<protein>
    <submittedName>
        <fullName evidence="1">Tryptophan 2,3-dioxygenase</fullName>
    </submittedName>
</protein>
<reference evidence="1 2" key="1">
    <citation type="submission" date="2020-08" db="EMBL/GenBank/DDBJ databases">
        <title>Sequencing the genomes of 1000 actinobacteria strains.</title>
        <authorList>
            <person name="Klenk H.-P."/>
        </authorList>
    </citation>
    <scope>NUCLEOTIDE SEQUENCE [LARGE SCALE GENOMIC DNA]</scope>
    <source>
        <strain evidence="1 2">DSM 43851</strain>
    </source>
</reference>
<keyword evidence="2" id="KW-1185">Reference proteome</keyword>
<dbReference type="EMBL" id="JACHIR010000001">
    <property type="protein sequence ID" value="MBB5896020.1"/>
    <property type="molecule type" value="Genomic_DNA"/>
</dbReference>
<gene>
    <name evidence="1" type="ORF">BJ998_007216</name>
</gene>
<evidence type="ECO:0000313" key="2">
    <source>
        <dbReference type="Proteomes" id="UP000585638"/>
    </source>
</evidence>
<dbReference type="InterPro" id="IPR004981">
    <property type="entry name" value="Trp_2_3_dOase"/>
</dbReference>
<keyword evidence="1" id="KW-0223">Dioxygenase</keyword>
<keyword evidence="1" id="KW-0560">Oxidoreductase</keyword>
<accession>A0A7W9KP21</accession>
<organism evidence="1 2">
    <name type="scientific">Kutzneria kofuensis</name>
    <dbReference type="NCBI Taxonomy" id="103725"/>
    <lineage>
        <taxon>Bacteria</taxon>
        <taxon>Bacillati</taxon>
        <taxon>Actinomycetota</taxon>
        <taxon>Actinomycetes</taxon>
        <taxon>Pseudonocardiales</taxon>
        <taxon>Pseudonocardiaceae</taxon>
        <taxon>Kutzneria</taxon>
    </lineage>
</organism>
<dbReference type="AlphaFoldDB" id="A0A7W9KP21"/>
<dbReference type="PANTHER" id="PTHR10138:SF0">
    <property type="entry name" value="TRYPTOPHAN 2,3-DIOXYGENASE"/>
    <property type="match status" value="1"/>
</dbReference>
<dbReference type="GO" id="GO:0019441">
    <property type="term" value="P:L-tryptophan catabolic process to kynurenine"/>
    <property type="evidence" value="ECO:0007669"/>
    <property type="project" value="InterPro"/>
</dbReference>
<dbReference type="Proteomes" id="UP000585638">
    <property type="component" value="Unassembled WGS sequence"/>
</dbReference>
<comment type="caution">
    <text evidence="1">The sequence shown here is derived from an EMBL/GenBank/DDBJ whole genome shotgun (WGS) entry which is preliminary data.</text>
</comment>
<name>A0A7W9KP21_9PSEU</name>
<dbReference type="InterPro" id="IPR037217">
    <property type="entry name" value="Trp/Indoleamine_2_3_dOase-like"/>
</dbReference>
<dbReference type="GO" id="GO:0019442">
    <property type="term" value="P:L-tryptophan catabolic process to acetyl-CoA"/>
    <property type="evidence" value="ECO:0007669"/>
    <property type="project" value="TreeGrafter"/>
</dbReference>
<dbReference type="GO" id="GO:0020037">
    <property type="term" value="F:heme binding"/>
    <property type="evidence" value="ECO:0007669"/>
    <property type="project" value="InterPro"/>
</dbReference>